<keyword evidence="3" id="KW-1185">Reference proteome</keyword>
<proteinExistence type="predicted"/>
<dbReference type="PANTHER" id="PTHR43194:SF2">
    <property type="entry name" value="PEROXISOMAL MEMBRANE PROTEIN LPX1"/>
    <property type="match status" value="1"/>
</dbReference>
<accession>A0ABP8KTM2</accession>
<dbReference type="InterPro" id="IPR050228">
    <property type="entry name" value="Carboxylesterase_BioH"/>
</dbReference>
<dbReference type="Proteomes" id="UP001500622">
    <property type="component" value="Unassembled WGS sequence"/>
</dbReference>
<name>A0ABP8KTM2_9MICO</name>
<dbReference type="EMBL" id="BAABGN010000001">
    <property type="protein sequence ID" value="GAA4415637.1"/>
    <property type="molecule type" value="Genomic_DNA"/>
</dbReference>
<dbReference type="InterPro" id="IPR029058">
    <property type="entry name" value="AB_hydrolase_fold"/>
</dbReference>
<evidence type="ECO:0000313" key="3">
    <source>
        <dbReference type="Proteomes" id="UP001500622"/>
    </source>
</evidence>
<feature type="domain" description="AB hydrolase-1" evidence="1">
    <location>
        <begin position="167"/>
        <end position="399"/>
    </location>
</feature>
<gene>
    <name evidence="2" type="ORF">GCM10023169_02150</name>
</gene>
<dbReference type="SUPFAM" id="SSF53474">
    <property type="entry name" value="alpha/beta-Hydrolases"/>
    <property type="match status" value="1"/>
</dbReference>
<dbReference type="Gene3D" id="3.40.50.1820">
    <property type="entry name" value="alpha/beta hydrolase"/>
    <property type="match status" value="1"/>
</dbReference>
<dbReference type="InterPro" id="IPR000073">
    <property type="entry name" value="AB_hydrolase_1"/>
</dbReference>
<dbReference type="RefSeq" id="WP_345214639.1">
    <property type="nucleotide sequence ID" value="NZ_BAABGN010000001.1"/>
</dbReference>
<comment type="caution">
    <text evidence="2">The sequence shown here is derived from an EMBL/GenBank/DDBJ whole genome shotgun (WGS) entry which is preliminary data.</text>
</comment>
<evidence type="ECO:0000313" key="2">
    <source>
        <dbReference type="EMBL" id="GAA4415637.1"/>
    </source>
</evidence>
<protein>
    <recommendedName>
        <fullName evidence="1">AB hydrolase-1 domain-containing protein</fullName>
    </recommendedName>
</protein>
<evidence type="ECO:0000259" key="1">
    <source>
        <dbReference type="Pfam" id="PF12697"/>
    </source>
</evidence>
<dbReference type="PANTHER" id="PTHR43194">
    <property type="entry name" value="HYDROLASE ALPHA/BETA FOLD FAMILY"/>
    <property type="match status" value="1"/>
</dbReference>
<reference evidence="3" key="1">
    <citation type="journal article" date="2019" name="Int. J. Syst. Evol. Microbiol.">
        <title>The Global Catalogue of Microorganisms (GCM) 10K type strain sequencing project: providing services to taxonomists for standard genome sequencing and annotation.</title>
        <authorList>
            <consortium name="The Broad Institute Genomics Platform"/>
            <consortium name="The Broad Institute Genome Sequencing Center for Infectious Disease"/>
            <person name="Wu L."/>
            <person name="Ma J."/>
        </authorList>
    </citation>
    <scope>NUCLEOTIDE SEQUENCE [LARGE SCALE GENOMIC DNA]</scope>
    <source>
        <strain evidence="3">JCM 17810</strain>
    </source>
</reference>
<sequence>MTTAPPPFDDAASWFRKCSHDGELGVAGRDATVTFAVRCGDARLVVDCDHGTFAPGNAEAEFELVATPEAWTRFFSAEPPPCYHHFLAMRMRVPGTAVEGDERAYAQHARIAHRVLALGRELLQGPPERDPDPPIDRSGIREDYVSIEVEDTHLDIHVARAGTGAPLVVLHTAGADARQAHALMADAGLTRRHEVIAFDLPGHGSSERLPGPVGSWTLTTRRYGDVILAVVAALGLDRPILVGASMAGEVCLEMAYRAPDAFCGVIACEASERVPGRTTPWARDPRVDSATFIPEWIAGLIAPRSPTTCREEILWTYSQGGAGTFAGDIDFYSGDWDGTAKVADIDTVVCPVVMMTGQYDYSCTPSMSEQTAAKISGAVFWEMPGLGHFPICENPAVFAPHLDRALNHIGGENAH</sequence>
<organism evidence="2 3">
    <name type="scientific">Georgenia halophila</name>
    <dbReference type="NCBI Taxonomy" id="620889"/>
    <lineage>
        <taxon>Bacteria</taxon>
        <taxon>Bacillati</taxon>
        <taxon>Actinomycetota</taxon>
        <taxon>Actinomycetes</taxon>
        <taxon>Micrococcales</taxon>
        <taxon>Bogoriellaceae</taxon>
        <taxon>Georgenia</taxon>
    </lineage>
</organism>
<dbReference type="Pfam" id="PF12697">
    <property type="entry name" value="Abhydrolase_6"/>
    <property type="match status" value="1"/>
</dbReference>